<feature type="transmembrane region" description="Helical" evidence="2">
    <location>
        <begin position="621"/>
        <end position="639"/>
    </location>
</feature>
<reference evidence="4" key="1">
    <citation type="journal article" date="2021" name="PeerJ">
        <title>Extensive microbial diversity within the chicken gut microbiome revealed by metagenomics and culture.</title>
        <authorList>
            <person name="Gilroy R."/>
            <person name="Ravi A."/>
            <person name="Getino M."/>
            <person name="Pursley I."/>
            <person name="Horton D.L."/>
            <person name="Alikhan N.F."/>
            <person name="Baker D."/>
            <person name="Gharbi K."/>
            <person name="Hall N."/>
            <person name="Watson M."/>
            <person name="Adriaenssens E.M."/>
            <person name="Foster-Nyarko E."/>
            <person name="Jarju S."/>
            <person name="Secka A."/>
            <person name="Antonio M."/>
            <person name="Oren A."/>
            <person name="Chaudhuri R.R."/>
            <person name="La Ragione R."/>
            <person name="Hildebrand F."/>
            <person name="Pallen M.J."/>
        </authorList>
    </citation>
    <scope>NUCLEOTIDE SEQUENCE</scope>
    <source>
        <strain evidence="4">2189</strain>
    </source>
</reference>
<evidence type="ECO:0000259" key="3">
    <source>
        <dbReference type="Pfam" id="PF03551"/>
    </source>
</evidence>
<dbReference type="InterPro" id="IPR005149">
    <property type="entry name" value="Tscrpt_reg_PadR_N"/>
</dbReference>
<dbReference type="PANTHER" id="PTHR33169:SF25">
    <property type="entry name" value="DNA-BINDING PROTEIN YIZB-RELATED"/>
    <property type="match status" value="1"/>
</dbReference>
<feature type="domain" description="Transcription regulator PadR N-terminal" evidence="3">
    <location>
        <begin position="32"/>
        <end position="105"/>
    </location>
</feature>
<protein>
    <submittedName>
        <fullName evidence="4">Helix-turn-helix transcriptional regulator</fullName>
    </submittedName>
</protein>
<dbReference type="InterPro" id="IPR052509">
    <property type="entry name" value="Metal_resp_DNA-bind_regulator"/>
</dbReference>
<gene>
    <name evidence="4" type="ORF">H9851_03495</name>
</gene>
<keyword evidence="2" id="KW-0472">Membrane</keyword>
<accession>A0A9D1W0L2</accession>
<keyword evidence="2" id="KW-0812">Transmembrane</keyword>
<dbReference type="CDD" id="cd00090">
    <property type="entry name" value="HTH_ARSR"/>
    <property type="match status" value="1"/>
</dbReference>
<feature type="compositionally biased region" description="Basic and acidic residues" evidence="1">
    <location>
        <begin position="355"/>
        <end position="370"/>
    </location>
</feature>
<feature type="region of interest" description="Disordered" evidence="1">
    <location>
        <begin position="482"/>
        <end position="569"/>
    </location>
</feature>
<dbReference type="InterPro" id="IPR011991">
    <property type="entry name" value="ArsR-like_HTH"/>
</dbReference>
<dbReference type="Proteomes" id="UP000886847">
    <property type="component" value="Unassembled WGS sequence"/>
</dbReference>
<feature type="transmembrane region" description="Helical" evidence="2">
    <location>
        <begin position="724"/>
        <end position="748"/>
    </location>
</feature>
<evidence type="ECO:0000256" key="1">
    <source>
        <dbReference type="SAM" id="MobiDB-lite"/>
    </source>
</evidence>
<feature type="region of interest" description="Disordered" evidence="1">
    <location>
        <begin position="211"/>
        <end position="415"/>
    </location>
</feature>
<feature type="compositionally biased region" description="Low complexity" evidence="1">
    <location>
        <begin position="211"/>
        <end position="246"/>
    </location>
</feature>
<feature type="compositionally biased region" description="Basic and acidic residues" evidence="1">
    <location>
        <begin position="317"/>
        <end position="338"/>
    </location>
</feature>
<sequence length="752" mass="83541">MDINDRNDQDKAADSASAISSDLIRGHINTIILRTLYDGDKYGYEIISEIESKSKGQYVLKQPTLYSALKRLESQDYVTSYWGGVSNGGRRKYFQITDKGKRVVEQNLAEWEYSRTVIDSLISERDYDFNNPPPASSVDFSLLKKSTSRVPVMHGDGNDPIELDYDEEAYAEAPAPDAEEAAEEAAQPAEEPVIEAAEAPAMPAQAPVFTAEPASAAEEAPQPAQEAPAPAAPVQEAPVQEAPQPAFAGWTREDPLEAVRPAAEPVQEEAVQEVPVQNEPAPAAEEKSAAAEAKQPQATAADPTPIIVQDPASNMRWTRESPLEKAKDEDEPAEKEQRAQGSADETEDEESPAVEDIRPLTTEERRRIHENYQSLIGSDDDATSYYYSQVAKDRSVRPSYESRSDAPSARTQGYTMDQYQAQSDLYEEQAMENYGNGPAAPQSYDEAYRQNKAISSELLYSDKTPEERNYKELLSQLYDNSRHEYDDYGGYGSYGTDPYMPAGYDQGFDPYQQPYPDEQAMEEAAEEHAEPAPADDKKKEKNSASSEENKQKQIEAQQQAKAAAKKQAEEEKAAKAAALEKKRQDAIERKAQREGLRIAAARERAKAAEEMPGKSFDKGKALFWTALWVFGVALIESVVNICLRGVLGSNLWYVIVPFIIDFVFMGVFLFLYLSGYGKNSRKSLSRSYISASFVVFVNILLIICLIAFLVITFANDTTALTSQIVLYVVLPVIYACNIPLFALLYSYFSNKQ</sequence>
<feature type="compositionally biased region" description="Acidic residues" evidence="1">
    <location>
        <begin position="344"/>
        <end position="353"/>
    </location>
</feature>
<dbReference type="Gene3D" id="1.10.10.10">
    <property type="entry name" value="Winged helix-like DNA-binding domain superfamily/Winged helix DNA-binding domain"/>
    <property type="match status" value="1"/>
</dbReference>
<feature type="compositionally biased region" description="Basic and acidic residues" evidence="1">
    <location>
        <begin position="391"/>
        <end position="404"/>
    </location>
</feature>
<dbReference type="InterPro" id="IPR036390">
    <property type="entry name" value="WH_DNA-bd_sf"/>
</dbReference>
<feature type="compositionally biased region" description="Low complexity" evidence="1">
    <location>
        <begin position="272"/>
        <end position="283"/>
    </location>
</feature>
<dbReference type="PANTHER" id="PTHR33169">
    <property type="entry name" value="PADR-FAMILY TRANSCRIPTIONAL REGULATOR"/>
    <property type="match status" value="1"/>
</dbReference>
<name>A0A9D1W0L2_9FIRM</name>
<reference evidence="4" key="2">
    <citation type="submission" date="2021-04" db="EMBL/GenBank/DDBJ databases">
        <authorList>
            <person name="Gilroy R."/>
        </authorList>
    </citation>
    <scope>NUCLEOTIDE SEQUENCE</scope>
    <source>
        <strain evidence="4">2189</strain>
    </source>
</reference>
<evidence type="ECO:0000256" key="2">
    <source>
        <dbReference type="SAM" id="Phobius"/>
    </source>
</evidence>
<dbReference type="Pfam" id="PF03551">
    <property type="entry name" value="PadR"/>
    <property type="match status" value="1"/>
</dbReference>
<feature type="compositionally biased region" description="Basic and acidic residues" evidence="1">
    <location>
        <begin position="526"/>
        <end position="553"/>
    </location>
</feature>
<evidence type="ECO:0000313" key="4">
    <source>
        <dbReference type="EMBL" id="HIX50328.1"/>
    </source>
</evidence>
<feature type="region of interest" description="Disordered" evidence="1">
    <location>
        <begin position="456"/>
        <end position="475"/>
    </location>
</feature>
<dbReference type="SUPFAM" id="SSF46785">
    <property type="entry name" value="Winged helix' DNA-binding domain"/>
    <property type="match status" value="1"/>
</dbReference>
<keyword evidence="2" id="KW-1133">Transmembrane helix</keyword>
<feature type="transmembrane region" description="Helical" evidence="2">
    <location>
        <begin position="651"/>
        <end position="676"/>
    </location>
</feature>
<feature type="transmembrane region" description="Helical" evidence="2">
    <location>
        <begin position="688"/>
        <end position="712"/>
    </location>
</feature>
<dbReference type="EMBL" id="DXEW01000018">
    <property type="protein sequence ID" value="HIX50328.1"/>
    <property type="molecule type" value="Genomic_DNA"/>
</dbReference>
<feature type="region of interest" description="Disordered" evidence="1">
    <location>
        <begin position="172"/>
        <end position="191"/>
    </location>
</feature>
<feature type="compositionally biased region" description="Low complexity" evidence="1">
    <location>
        <begin position="290"/>
        <end position="301"/>
    </location>
</feature>
<dbReference type="InterPro" id="IPR036388">
    <property type="entry name" value="WH-like_DNA-bd_sf"/>
</dbReference>
<comment type="caution">
    <text evidence="4">The sequence shown here is derived from an EMBL/GenBank/DDBJ whole genome shotgun (WGS) entry which is preliminary data.</text>
</comment>
<organism evidence="4 5">
    <name type="scientific">Candidatus Borkfalkia faecavium</name>
    <dbReference type="NCBI Taxonomy" id="2838508"/>
    <lineage>
        <taxon>Bacteria</taxon>
        <taxon>Bacillati</taxon>
        <taxon>Bacillota</taxon>
        <taxon>Clostridia</taxon>
        <taxon>Christensenellales</taxon>
        <taxon>Christensenellaceae</taxon>
        <taxon>Candidatus Borkfalkia</taxon>
    </lineage>
</organism>
<proteinExistence type="predicted"/>
<dbReference type="AlphaFoldDB" id="A0A9D1W0L2"/>
<evidence type="ECO:0000313" key="5">
    <source>
        <dbReference type="Proteomes" id="UP000886847"/>
    </source>
</evidence>